<keyword evidence="4" id="KW-1185">Reference proteome</keyword>
<protein>
    <recommendedName>
        <fullName evidence="5">RRM domain-containing protein</fullName>
    </recommendedName>
</protein>
<evidence type="ECO:0000313" key="3">
    <source>
        <dbReference type="EMBL" id="KAH7557039.1"/>
    </source>
</evidence>
<gene>
    <name evidence="3" type="ORF">JRO89_XS11G0033500</name>
</gene>
<evidence type="ECO:0000256" key="2">
    <source>
        <dbReference type="ARBA" id="ARBA00022884"/>
    </source>
</evidence>
<evidence type="ECO:0000313" key="4">
    <source>
        <dbReference type="Proteomes" id="UP000827721"/>
    </source>
</evidence>
<name>A0ABQ8HEI4_9ROSI</name>
<reference evidence="3 4" key="1">
    <citation type="submission" date="2021-02" db="EMBL/GenBank/DDBJ databases">
        <title>Plant Genome Project.</title>
        <authorList>
            <person name="Zhang R.-G."/>
        </authorList>
    </citation>
    <scope>NUCLEOTIDE SEQUENCE [LARGE SCALE GENOMIC DNA]</scope>
    <source>
        <tissue evidence="3">Leaves</tissue>
    </source>
</reference>
<evidence type="ECO:0008006" key="5">
    <source>
        <dbReference type="Google" id="ProtNLM"/>
    </source>
</evidence>
<dbReference type="InterPro" id="IPR012677">
    <property type="entry name" value="Nucleotide-bd_a/b_plait_sf"/>
</dbReference>
<evidence type="ECO:0000256" key="1">
    <source>
        <dbReference type="ARBA" id="ARBA00022737"/>
    </source>
</evidence>
<dbReference type="Proteomes" id="UP000827721">
    <property type="component" value="Unassembled WGS sequence"/>
</dbReference>
<keyword evidence="1" id="KW-0677">Repeat</keyword>
<dbReference type="EMBL" id="JAFEMO010000011">
    <property type="protein sequence ID" value="KAH7557039.1"/>
    <property type="molecule type" value="Genomic_DNA"/>
</dbReference>
<dbReference type="PANTHER" id="PTHR13976">
    <property type="entry name" value="HETEROGENEOUS NUCLEAR RIBONUCLEOPROTEIN-RELATED"/>
    <property type="match status" value="1"/>
</dbReference>
<dbReference type="InterPro" id="IPR050666">
    <property type="entry name" value="ESRP"/>
</dbReference>
<accession>A0ABQ8HEI4</accession>
<dbReference type="InterPro" id="IPR035979">
    <property type="entry name" value="RBD_domain_sf"/>
</dbReference>
<comment type="caution">
    <text evidence="3">The sequence shown here is derived from an EMBL/GenBank/DDBJ whole genome shotgun (WGS) entry which is preliminary data.</text>
</comment>
<proteinExistence type="predicted"/>
<sequence length="108" mass="12261">MYGSRGFSGGFVFDGQCFGWVGVGEGRVRTGTPSRAKRSNDKDQMEYSESLKMRGLLFSVKKSEIVEFFKDYKLIGYRVHIACRPDGKATGEAYVEFTYTEEQCARTR</sequence>
<dbReference type="CDD" id="cd12254">
    <property type="entry name" value="RRM_hnRNPH_ESRPs_RBM12_like"/>
    <property type="match status" value="1"/>
</dbReference>
<organism evidence="3 4">
    <name type="scientific">Xanthoceras sorbifolium</name>
    <dbReference type="NCBI Taxonomy" id="99658"/>
    <lineage>
        <taxon>Eukaryota</taxon>
        <taxon>Viridiplantae</taxon>
        <taxon>Streptophyta</taxon>
        <taxon>Embryophyta</taxon>
        <taxon>Tracheophyta</taxon>
        <taxon>Spermatophyta</taxon>
        <taxon>Magnoliopsida</taxon>
        <taxon>eudicotyledons</taxon>
        <taxon>Gunneridae</taxon>
        <taxon>Pentapetalae</taxon>
        <taxon>rosids</taxon>
        <taxon>malvids</taxon>
        <taxon>Sapindales</taxon>
        <taxon>Sapindaceae</taxon>
        <taxon>Xanthoceroideae</taxon>
        <taxon>Xanthoceras</taxon>
    </lineage>
</organism>
<dbReference type="Gene3D" id="3.30.70.330">
    <property type="match status" value="1"/>
</dbReference>
<dbReference type="SUPFAM" id="SSF54928">
    <property type="entry name" value="RNA-binding domain, RBD"/>
    <property type="match status" value="1"/>
</dbReference>
<keyword evidence="2" id="KW-0694">RNA-binding</keyword>